<feature type="region of interest" description="Disordered" evidence="1">
    <location>
        <begin position="179"/>
        <end position="212"/>
    </location>
</feature>
<keyword evidence="2" id="KW-0732">Signal</keyword>
<dbReference type="EnsemblMetazoa" id="XM_021054334.2">
    <property type="protein sequence ID" value="XP_020909993.2"/>
    <property type="gene ID" value="LOC110247854"/>
</dbReference>
<dbReference type="Proteomes" id="UP000887567">
    <property type="component" value="Unplaced"/>
</dbReference>
<evidence type="ECO:0000313" key="4">
    <source>
        <dbReference type="Proteomes" id="UP000887567"/>
    </source>
</evidence>
<dbReference type="EnsemblMetazoa" id="XM_028661785.1">
    <property type="protein sequence ID" value="XP_028517586.1"/>
    <property type="gene ID" value="LOC110247854"/>
</dbReference>
<evidence type="ECO:0000256" key="1">
    <source>
        <dbReference type="SAM" id="MobiDB-lite"/>
    </source>
</evidence>
<dbReference type="RefSeq" id="XP_020909993.2">
    <property type="nucleotide sequence ID" value="XM_021054334.2"/>
</dbReference>
<dbReference type="GeneID" id="110247854"/>
<evidence type="ECO:0000313" key="3">
    <source>
        <dbReference type="EnsemblMetazoa" id="XP_020909993.2"/>
    </source>
</evidence>
<dbReference type="KEGG" id="epa:110247854"/>
<keyword evidence="4" id="KW-1185">Reference proteome</keyword>
<organism evidence="3 4">
    <name type="scientific">Exaiptasia diaphana</name>
    <name type="common">Tropical sea anemone</name>
    <name type="synonym">Aiptasia pulchella</name>
    <dbReference type="NCBI Taxonomy" id="2652724"/>
    <lineage>
        <taxon>Eukaryota</taxon>
        <taxon>Metazoa</taxon>
        <taxon>Cnidaria</taxon>
        <taxon>Anthozoa</taxon>
        <taxon>Hexacorallia</taxon>
        <taxon>Actiniaria</taxon>
        <taxon>Aiptasiidae</taxon>
        <taxon>Exaiptasia</taxon>
    </lineage>
</organism>
<accession>A0A913XVU7</accession>
<feature type="chain" id="PRO_5038275500" evidence="2">
    <location>
        <begin position="23"/>
        <end position="330"/>
    </location>
</feature>
<feature type="compositionally biased region" description="Basic and acidic residues" evidence="1">
    <location>
        <begin position="155"/>
        <end position="170"/>
    </location>
</feature>
<feature type="region of interest" description="Disordered" evidence="1">
    <location>
        <begin position="155"/>
        <end position="174"/>
    </location>
</feature>
<reference evidence="3" key="1">
    <citation type="submission" date="2022-11" db="UniProtKB">
        <authorList>
            <consortium name="EnsemblMetazoa"/>
        </authorList>
    </citation>
    <scope>IDENTIFICATION</scope>
</reference>
<dbReference type="PANTHER" id="PTHR46182:SF2">
    <property type="entry name" value="FI19480P1"/>
    <property type="match status" value="1"/>
</dbReference>
<dbReference type="OrthoDB" id="5959381at2759"/>
<feature type="signal peptide" evidence="2">
    <location>
        <begin position="1"/>
        <end position="22"/>
    </location>
</feature>
<name>A0A913XVU7_EXADI</name>
<dbReference type="RefSeq" id="XP_028517586.1">
    <property type="nucleotide sequence ID" value="XM_028661785.1"/>
</dbReference>
<dbReference type="PANTHER" id="PTHR46182">
    <property type="entry name" value="FI19480P1"/>
    <property type="match status" value="1"/>
</dbReference>
<proteinExistence type="predicted"/>
<evidence type="ECO:0000256" key="2">
    <source>
        <dbReference type="SAM" id="SignalP"/>
    </source>
</evidence>
<dbReference type="GO" id="GO:0016020">
    <property type="term" value="C:membrane"/>
    <property type="evidence" value="ECO:0007669"/>
    <property type="project" value="TreeGrafter"/>
</dbReference>
<protein>
    <submittedName>
        <fullName evidence="3">Uncharacterized protein</fullName>
    </submittedName>
</protein>
<sequence length="330" mass="36400">MKACYVLVSILISCQILTNVNSKKTGDKCKVQRIYNDVTILGGLKAGLYIPYEGPEGLGDMTATKCTVYCCKKKNVVDMVFLINKYCYCISCYSAELCKPVPIKPPRGFSPVVIILNKDVLLRSTLLPTTAITTAQFTDHFTTVLPSATSHVWHESTRIRRTTRKQDGGRQTDNSKASLAVKNVYLPSSPRGDRDVLSSGKGQDNLTKLPPFTRPKIVTLPATPVPTTLRKTLAPTRLAEKSLTVEGTGNDDITLQCKGTMAVTRVHAFGIPGDQKAVSAFNNYCKANMKKLDGTNICIVSLKRVYKSQYPPFIKTKITYNCKYVTREPA</sequence>
<dbReference type="InterPro" id="IPR029865">
    <property type="entry name" value="KIAA0319-like"/>
</dbReference>
<dbReference type="GO" id="GO:0031410">
    <property type="term" value="C:cytoplasmic vesicle"/>
    <property type="evidence" value="ECO:0007669"/>
    <property type="project" value="TreeGrafter"/>
</dbReference>
<dbReference type="AlphaFoldDB" id="A0A913XVU7"/>
<dbReference type="GO" id="GO:0001764">
    <property type="term" value="P:neuron migration"/>
    <property type="evidence" value="ECO:0007669"/>
    <property type="project" value="TreeGrafter"/>
</dbReference>